<evidence type="ECO:0000256" key="1">
    <source>
        <dbReference type="ARBA" id="ARBA00005336"/>
    </source>
</evidence>
<dbReference type="InterPro" id="IPR013783">
    <property type="entry name" value="Ig-like_fold"/>
</dbReference>
<comment type="caution">
    <text evidence="5">The sequence shown here is derived from an EMBL/GenBank/DDBJ whole genome shotgun (WGS) entry which is preliminary data.</text>
</comment>
<dbReference type="FunFam" id="2.60.40.10:FF:000495">
    <property type="entry name" value="Periplasmic beta-glucosidase"/>
    <property type="match status" value="1"/>
</dbReference>
<dbReference type="PRINTS" id="PR00133">
    <property type="entry name" value="GLHYDRLASE3"/>
</dbReference>
<evidence type="ECO:0000256" key="3">
    <source>
        <dbReference type="RuleBase" id="RU361161"/>
    </source>
</evidence>
<dbReference type="InterPro" id="IPR002772">
    <property type="entry name" value="Glyco_hydro_3_C"/>
</dbReference>
<organism evidence="5 6">
    <name type="scientific">Tannerella forsythia</name>
    <name type="common">Bacteroides forsythus</name>
    <dbReference type="NCBI Taxonomy" id="28112"/>
    <lineage>
        <taxon>Bacteria</taxon>
        <taxon>Pseudomonadati</taxon>
        <taxon>Bacteroidota</taxon>
        <taxon>Bacteroidia</taxon>
        <taxon>Bacteroidales</taxon>
        <taxon>Tannerellaceae</taxon>
        <taxon>Tannerella</taxon>
    </lineage>
</organism>
<evidence type="ECO:0000313" key="6">
    <source>
        <dbReference type="Proteomes" id="UP000219259"/>
    </source>
</evidence>
<dbReference type="InterPro" id="IPR036962">
    <property type="entry name" value="Glyco_hydro_3_N_sf"/>
</dbReference>
<dbReference type="EMBL" id="NSLJ01000054">
    <property type="protein sequence ID" value="PDP42072.1"/>
    <property type="molecule type" value="Genomic_DNA"/>
</dbReference>
<dbReference type="Gene3D" id="3.40.50.1700">
    <property type="entry name" value="Glycoside hydrolase family 3 C-terminal domain"/>
    <property type="match status" value="1"/>
</dbReference>
<dbReference type="GO" id="GO:0008422">
    <property type="term" value="F:beta-glucosidase activity"/>
    <property type="evidence" value="ECO:0007669"/>
    <property type="project" value="TreeGrafter"/>
</dbReference>
<dbReference type="SUPFAM" id="SSF51445">
    <property type="entry name" value="(Trans)glycosidases"/>
    <property type="match status" value="1"/>
</dbReference>
<dbReference type="PANTHER" id="PTHR30620:SF123">
    <property type="entry name" value="BETA-XYLOSIDASE"/>
    <property type="match status" value="1"/>
</dbReference>
<evidence type="ECO:0000256" key="2">
    <source>
        <dbReference type="ARBA" id="ARBA00022801"/>
    </source>
</evidence>
<dbReference type="FunFam" id="3.40.50.1700:FF:000009">
    <property type="entry name" value="Periplasmic beta-glucosidase"/>
    <property type="match status" value="1"/>
</dbReference>
<reference evidence="5 6" key="1">
    <citation type="submission" date="2017-09" db="EMBL/GenBank/DDBJ databases">
        <title>Phase variable restriction modification systems are present in the genome sequences of periodontal pathogens Prevotella intermedia, Tannerella forsythia and Porphyromonas gingivalis.</title>
        <authorList>
            <person name="Haigh R.D."/>
            <person name="Crawford L."/>
            <person name="Ralph J."/>
            <person name="Wanford J."/>
            <person name="Vartoukian S.R."/>
            <person name="Hijazib K."/>
            <person name="Wade W."/>
            <person name="Oggioni M.R."/>
        </authorList>
    </citation>
    <scope>NUCLEOTIDE SEQUENCE [LARGE SCALE GENOMIC DNA]</scope>
    <source>
        <strain evidence="5 6">WW11663</strain>
    </source>
</reference>
<evidence type="ECO:0000313" key="5">
    <source>
        <dbReference type="EMBL" id="PDP42072.1"/>
    </source>
</evidence>
<feature type="domain" description="Fibronectin type III-like" evidence="4">
    <location>
        <begin position="695"/>
        <end position="764"/>
    </location>
</feature>
<dbReference type="PROSITE" id="PS00775">
    <property type="entry name" value="GLYCOSYL_HYDROL_F3"/>
    <property type="match status" value="1"/>
</dbReference>
<dbReference type="PANTHER" id="PTHR30620">
    <property type="entry name" value="PERIPLASMIC BETA-GLUCOSIDASE-RELATED"/>
    <property type="match status" value="1"/>
</dbReference>
<keyword evidence="2 3" id="KW-0378">Hydrolase</keyword>
<dbReference type="AlphaFoldDB" id="A0A2A6E4M5"/>
<comment type="similarity">
    <text evidence="1 3">Belongs to the glycosyl hydrolase 3 family.</text>
</comment>
<dbReference type="SMART" id="SM01217">
    <property type="entry name" value="Fn3_like"/>
    <property type="match status" value="1"/>
</dbReference>
<dbReference type="Gene3D" id="3.20.20.300">
    <property type="entry name" value="Glycoside hydrolase, family 3, N-terminal domain"/>
    <property type="match status" value="1"/>
</dbReference>
<dbReference type="Pfam" id="PF01915">
    <property type="entry name" value="Glyco_hydro_3_C"/>
    <property type="match status" value="1"/>
</dbReference>
<dbReference type="Pfam" id="PF00933">
    <property type="entry name" value="Glyco_hydro_3"/>
    <property type="match status" value="1"/>
</dbReference>
<dbReference type="SUPFAM" id="SSF52279">
    <property type="entry name" value="Beta-D-glucan exohydrolase, C-terminal domain"/>
    <property type="match status" value="1"/>
</dbReference>
<gene>
    <name evidence="5" type="ORF">CLI86_13125</name>
</gene>
<keyword evidence="3" id="KW-0326">Glycosidase</keyword>
<dbReference type="Pfam" id="PF14310">
    <property type="entry name" value="Fn3-like"/>
    <property type="match status" value="1"/>
</dbReference>
<accession>A0A2A6E4M5</accession>
<dbReference type="InterPro" id="IPR051915">
    <property type="entry name" value="Cellulose_Degrad_GH3"/>
</dbReference>
<dbReference type="InterPro" id="IPR036881">
    <property type="entry name" value="Glyco_hydro_3_C_sf"/>
</dbReference>
<dbReference type="GO" id="GO:0009251">
    <property type="term" value="P:glucan catabolic process"/>
    <property type="evidence" value="ECO:0007669"/>
    <property type="project" value="TreeGrafter"/>
</dbReference>
<sequence length="775" mass="84836">MFFFIFSVFYIFQLSAQPIYKNHNASTEERVADLLSRMTLQEKIGQLSCLLGWEMYEKVDNQTVRPSQKFLSQMDEMPIGAFWATLRADPWTRKTLETGLNPRLSAEALNALQKYAMENTRLGIPIFFAEECMHGHMAIGTTVFPTSIGQASTWNRTLIEKMGAAIAHETRSQGAHIAYGPVLDLAREPRWSRVEETFGEDPVLSGILGSAFVRGLQGKDFADGRHTYSTLKHLAAYGIPVGGHNGRQAQIGARELIAEHLLPFEMAVKAGAQSVMTSYNAVDGVPCTSNTYILKKILRGEWDFNGFVVSDLGSIEGIATTHRVAPDIKHAAAMALNAGVEMDLGGVAYTRNMEQAHTDSLISMSEIDDAVSRILRLKFEMGLFESPYVQPSRTTEIIRSKEHNRLARKVAEESIVLLKNNANLLPLSKNIGSIAVIGPNADNLYNQLGDYTAPQPEEHIVTILEGIRNAVSPTTVIRYVKGCAVRDTTQSNIDEAVRAANASNAVVLVVGGSSARDFRTKYIETGAATVSSRENELIPDMESGEGYDRKSLTLLGHQEKLIESIAATGKPLIMVYIQGRPLNMNLADKKASALLTAWYPGEEGGNAVANVIFGDVNPSGRLPISVPRSTGQLPVYYSLGKSNDYVEGTSTPLYAFGYGLSYTAFEYGNLTISREGGNITVSCTVTNTGNTDGDEVVQLYLRDHVASVSVPPVLLKDFAKISLKKGESARVNFVLTPEQLAFFNTDLKRVVEPGEFTVMIGAASNDIRLKESFVY</sequence>
<dbReference type="InterPro" id="IPR019800">
    <property type="entry name" value="Glyco_hydro_3_AS"/>
</dbReference>
<proteinExistence type="inferred from homology"/>
<dbReference type="InterPro" id="IPR026891">
    <property type="entry name" value="Fn3-like"/>
</dbReference>
<evidence type="ECO:0000259" key="4">
    <source>
        <dbReference type="SMART" id="SM01217"/>
    </source>
</evidence>
<dbReference type="InterPro" id="IPR017853">
    <property type="entry name" value="GH"/>
</dbReference>
<dbReference type="InterPro" id="IPR001764">
    <property type="entry name" value="Glyco_hydro_3_N"/>
</dbReference>
<dbReference type="RefSeq" id="WP_060830813.1">
    <property type="nucleotide sequence ID" value="NZ_CAUTZR010000041.1"/>
</dbReference>
<dbReference type="Gene3D" id="2.60.40.10">
    <property type="entry name" value="Immunoglobulins"/>
    <property type="match status" value="1"/>
</dbReference>
<protein>
    <submittedName>
        <fullName evidence="5">Beta-glucosidase</fullName>
    </submittedName>
</protein>
<name>A0A2A6E4M5_TANFO</name>
<dbReference type="Proteomes" id="UP000219259">
    <property type="component" value="Unassembled WGS sequence"/>
</dbReference>